<evidence type="ECO:0000256" key="6">
    <source>
        <dbReference type="ARBA" id="ARBA00023136"/>
    </source>
</evidence>
<dbReference type="SUPFAM" id="SSF54452">
    <property type="entry name" value="MHC antigen-recognition domain"/>
    <property type="match status" value="1"/>
</dbReference>
<evidence type="ECO:0000256" key="9">
    <source>
        <dbReference type="ARBA" id="ARBA00023182"/>
    </source>
</evidence>
<keyword evidence="7" id="KW-1015">Disulfide bond</keyword>
<dbReference type="GO" id="GO:0002504">
    <property type="term" value="P:antigen processing and presentation of peptide or polysaccharide antigen via MHC class II"/>
    <property type="evidence" value="ECO:0007669"/>
    <property type="project" value="UniProtKB-KW"/>
</dbReference>
<protein>
    <submittedName>
        <fullName evidence="11">HB21 protein</fullName>
    </submittedName>
</protein>
<keyword evidence="12" id="KW-1185">Reference proteome</keyword>
<gene>
    <name evidence="11" type="primary">Boladqb</name>
    <name evidence="11" type="ORF">CATFUS_R15730</name>
</gene>
<reference evidence="11 12" key="1">
    <citation type="submission" date="2019-09" db="EMBL/GenBank/DDBJ databases">
        <title>Bird 10,000 Genomes (B10K) Project - Family phase.</title>
        <authorList>
            <person name="Zhang G."/>
        </authorList>
    </citation>
    <scope>NUCLEOTIDE SEQUENCE [LARGE SCALE GENOMIC DNA]</scope>
    <source>
        <strain evidence="11">B10K-DU-001-17</strain>
        <tissue evidence="11">Muscle</tissue>
    </source>
</reference>
<evidence type="ECO:0000313" key="12">
    <source>
        <dbReference type="Proteomes" id="UP000519684"/>
    </source>
</evidence>
<dbReference type="GO" id="GO:0042613">
    <property type="term" value="C:MHC class II protein complex"/>
    <property type="evidence" value="ECO:0007669"/>
    <property type="project" value="UniProtKB-KW"/>
</dbReference>
<keyword evidence="5" id="KW-1064">Adaptive immunity</keyword>
<keyword evidence="2" id="KW-0812">Transmembrane</keyword>
<sequence length="98" mass="11855">PSDLCIAHTEVFQRIFKGECHFINGTEKVRYVTRDIYNREELLRFDSDVGRYEGLTPYGEKWAHYLNSKQAELDYRRAEVDRYCRYNYELFAPFSVER</sequence>
<keyword evidence="8" id="KW-0325">Glycoprotein</keyword>
<evidence type="ECO:0000256" key="1">
    <source>
        <dbReference type="ARBA" id="ARBA00004479"/>
    </source>
</evidence>
<dbReference type="EMBL" id="VWYD01014910">
    <property type="protein sequence ID" value="NXQ43970.1"/>
    <property type="molecule type" value="Genomic_DNA"/>
</dbReference>
<organism evidence="11 12">
    <name type="scientific">Catharus fuscescens</name>
    <name type="common">Veery</name>
    <name type="synonym">Turdus fuscescens</name>
    <dbReference type="NCBI Taxonomy" id="159581"/>
    <lineage>
        <taxon>Eukaryota</taxon>
        <taxon>Metazoa</taxon>
        <taxon>Chordata</taxon>
        <taxon>Craniata</taxon>
        <taxon>Vertebrata</taxon>
        <taxon>Euteleostomi</taxon>
        <taxon>Archelosauria</taxon>
        <taxon>Archosauria</taxon>
        <taxon>Dinosauria</taxon>
        <taxon>Saurischia</taxon>
        <taxon>Theropoda</taxon>
        <taxon>Coelurosauria</taxon>
        <taxon>Aves</taxon>
        <taxon>Neognathae</taxon>
        <taxon>Neoaves</taxon>
        <taxon>Telluraves</taxon>
        <taxon>Australaves</taxon>
        <taxon>Passeriformes</taxon>
        <taxon>Turdidae</taxon>
        <taxon>Catharus</taxon>
    </lineage>
</organism>
<feature type="non-terminal residue" evidence="11">
    <location>
        <position position="98"/>
    </location>
</feature>
<dbReference type="PANTHER" id="PTHR19944:SF99">
    <property type="entry name" value="HLA CLASS II HISTOCOMPATIBILITY ANTIGEN, DRB1 BETA CHAIN"/>
    <property type="match status" value="1"/>
</dbReference>
<keyword evidence="4" id="KW-1133">Transmembrane helix</keyword>
<dbReference type="InterPro" id="IPR050160">
    <property type="entry name" value="MHC/Immunoglobulin"/>
</dbReference>
<dbReference type="Gene3D" id="3.10.320.10">
    <property type="entry name" value="Class II Histocompatibility Antigen, M Beta Chain, Chain B, domain 1"/>
    <property type="match status" value="1"/>
</dbReference>
<dbReference type="AlphaFoldDB" id="A0A7L2D3G0"/>
<evidence type="ECO:0000256" key="4">
    <source>
        <dbReference type="ARBA" id="ARBA00022989"/>
    </source>
</evidence>
<feature type="non-terminal residue" evidence="11">
    <location>
        <position position="1"/>
    </location>
</feature>
<dbReference type="InterPro" id="IPR014745">
    <property type="entry name" value="MHC_II_a/b_N"/>
</dbReference>
<evidence type="ECO:0000256" key="2">
    <source>
        <dbReference type="ARBA" id="ARBA00022692"/>
    </source>
</evidence>
<accession>A0A7L2D3G0</accession>
<comment type="caution">
    <text evidence="11">The sequence shown here is derived from an EMBL/GenBank/DDBJ whole genome shotgun (WGS) entry which is preliminary data.</text>
</comment>
<feature type="domain" description="MHC class II beta chain N-terminal" evidence="10">
    <location>
        <begin position="18"/>
        <end position="92"/>
    </location>
</feature>
<dbReference type="GO" id="GO:0002250">
    <property type="term" value="P:adaptive immune response"/>
    <property type="evidence" value="ECO:0007669"/>
    <property type="project" value="UniProtKB-KW"/>
</dbReference>
<dbReference type="PANTHER" id="PTHR19944">
    <property type="entry name" value="MHC CLASS II-RELATED"/>
    <property type="match status" value="1"/>
</dbReference>
<dbReference type="InterPro" id="IPR000353">
    <property type="entry name" value="MHC_II_b_N"/>
</dbReference>
<dbReference type="InterPro" id="IPR011162">
    <property type="entry name" value="MHC_I/II-like_Ag-recog"/>
</dbReference>
<keyword evidence="9" id="KW-0491">MHC II</keyword>
<keyword evidence="6" id="KW-0472">Membrane</keyword>
<evidence type="ECO:0000256" key="7">
    <source>
        <dbReference type="ARBA" id="ARBA00023157"/>
    </source>
</evidence>
<dbReference type="Proteomes" id="UP000519684">
    <property type="component" value="Unassembled WGS sequence"/>
</dbReference>
<dbReference type="SMART" id="SM00921">
    <property type="entry name" value="MHC_II_beta"/>
    <property type="match status" value="1"/>
</dbReference>
<proteinExistence type="predicted"/>
<keyword evidence="3" id="KW-0391">Immunity</keyword>
<evidence type="ECO:0000256" key="5">
    <source>
        <dbReference type="ARBA" id="ARBA00023130"/>
    </source>
</evidence>
<evidence type="ECO:0000313" key="11">
    <source>
        <dbReference type="EMBL" id="NXQ43970.1"/>
    </source>
</evidence>
<name>A0A7L2D3G0_CATFU</name>
<evidence type="ECO:0000256" key="3">
    <source>
        <dbReference type="ARBA" id="ARBA00022859"/>
    </source>
</evidence>
<evidence type="ECO:0000256" key="8">
    <source>
        <dbReference type="ARBA" id="ARBA00023180"/>
    </source>
</evidence>
<dbReference type="FunFam" id="3.10.320.10:FF:000001">
    <property type="entry name" value="HLA class II histocompatibility antigen, DRB1-1 beta chain"/>
    <property type="match status" value="1"/>
</dbReference>
<evidence type="ECO:0000259" key="10">
    <source>
        <dbReference type="SMART" id="SM00921"/>
    </source>
</evidence>
<dbReference type="Pfam" id="PF00969">
    <property type="entry name" value="MHC_II_beta"/>
    <property type="match status" value="1"/>
</dbReference>
<comment type="subcellular location">
    <subcellularLocation>
        <location evidence="1">Membrane</location>
        <topology evidence="1">Single-pass type I membrane protein</topology>
    </subcellularLocation>
</comment>